<geneLocation type="plasmid" evidence="6 7">
    <name>pSCATT</name>
</geneLocation>
<dbReference type="PANTHER" id="PTHR30055">
    <property type="entry name" value="HTH-TYPE TRANSCRIPTIONAL REGULATOR RUTR"/>
    <property type="match status" value="1"/>
</dbReference>
<dbReference type="KEGG" id="scy:SCATT_p14620"/>
<dbReference type="HOGENOM" id="CLU_069356_17_1_11"/>
<dbReference type="PANTHER" id="PTHR30055:SF234">
    <property type="entry name" value="HTH-TYPE TRANSCRIPTIONAL REGULATOR BETI"/>
    <property type="match status" value="1"/>
</dbReference>
<dbReference type="AlphaFoldDB" id="F8JKY8"/>
<dbReference type="GO" id="GO:0000976">
    <property type="term" value="F:transcription cis-regulatory region binding"/>
    <property type="evidence" value="ECO:0007669"/>
    <property type="project" value="TreeGrafter"/>
</dbReference>
<feature type="domain" description="HTH tetR-type" evidence="5">
    <location>
        <begin position="16"/>
        <end position="75"/>
    </location>
</feature>
<dbReference type="InterPro" id="IPR036271">
    <property type="entry name" value="Tet_transcr_reg_TetR-rel_C_sf"/>
</dbReference>
<gene>
    <name evidence="6" type="ordered locus">SCATT_p14620</name>
</gene>
<dbReference type="InterPro" id="IPR049445">
    <property type="entry name" value="TetR_SbtR-like_C"/>
</dbReference>
<dbReference type="Proteomes" id="UP000007842">
    <property type="component" value="Plasmid pSCATT"/>
</dbReference>
<reference evidence="7" key="1">
    <citation type="submission" date="2011-12" db="EMBL/GenBank/DDBJ databases">
        <title>Complete genome sequence of Streptomyces cattleya strain DSM 46488.</title>
        <authorList>
            <person name="Ou H.-Y."/>
            <person name="Li P."/>
            <person name="Zhao C."/>
            <person name="O'Hagan D."/>
            <person name="Deng Z."/>
        </authorList>
    </citation>
    <scope>NUCLEOTIDE SEQUENCE [LARGE SCALE GENOMIC DNA]</scope>
    <source>
        <strain evidence="7">ATCC 35852 / DSM 46488 / JCM 4925 / NBRC 14057 / NRRL 8057</strain>
        <plasmid evidence="7">Plasmid pSCATT</plasmid>
    </source>
</reference>
<protein>
    <submittedName>
        <fullName evidence="6">TetR family transcriptional regulator</fullName>
    </submittedName>
</protein>
<keyword evidence="2 4" id="KW-0238">DNA-binding</keyword>
<dbReference type="Pfam" id="PF00440">
    <property type="entry name" value="TetR_N"/>
    <property type="match status" value="1"/>
</dbReference>
<dbReference type="KEGG" id="sct:SCAT_p0282"/>
<keyword evidence="7" id="KW-1185">Reference proteome</keyword>
<dbReference type="PATRIC" id="fig|1003195.11.peg.265"/>
<evidence type="ECO:0000313" key="6">
    <source>
        <dbReference type="EMBL" id="AEW99655.1"/>
    </source>
</evidence>
<evidence type="ECO:0000259" key="5">
    <source>
        <dbReference type="PROSITE" id="PS50977"/>
    </source>
</evidence>
<dbReference type="InterPro" id="IPR050109">
    <property type="entry name" value="HTH-type_TetR-like_transc_reg"/>
</dbReference>
<dbReference type="InterPro" id="IPR009057">
    <property type="entry name" value="Homeodomain-like_sf"/>
</dbReference>
<dbReference type="GO" id="GO:0003700">
    <property type="term" value="F:DNA-binding transcription factor activity"/>
    <property type="evidence" value="ECO:0007669"/>
    <property type="project" value="TreeGrafter"/>
</dbReference>
<dbReference type="Gene3D" id="1.10.357.10">
    <property type="entry name" value="Tetracycline Repressor, domain 2"/>
    <property type="match status" value="1"/>
</dbReference>
<sequence>MTPAGHGTRRPRTDARRNRERLLAAAREVFAEAGPDASLNEIARRADVGPGTLYRHFPTRHALLTAVVRDRVETLCEQAAELLTADRADDGLDRWLRIFLAHARTSQGLTGAWLVEGAGEPAFDCHRMILDAATALLTRAQRHGTARPDLTPADLLQLVVGIALSTARAEDDPARSERLLAITLDAVHSPARR</sequence>
<dbReference type="SUPFAM" id="SSF46689">
    <property type="entry name" value="Homeodomain-like"/>
    <property type="match status" value="1"/>
</dbReference>
<feature type="DNA-binding region" description="H-T-H motif" evidence="4">
    <location>
        <begin position="38"/>
        <end position="57"/>
    </location>
</feature>
<dbReference type="EMBL" id="CP003229">
    <property type="protein sequence ID" value="AEW99655.1"/>
    <property type="molecule type" value="Genomic_DNA"/>
</dbReference>
<dbReference type="RefSeq" id="WP_014150737.1">
    <property type="nucleotide sequence ID" value="NC_016113.1"/>
</dbReference>
<keyword evidence="3" id="KW-0804">Transcription</keyword>
<name>F8JKY8_STREN</name>
<dbReference type="InterPro" id="IPR001647">
    <property type="entry name" value="HTH_TetR"/>
</dbReference>
<accession>F8JKY8</accession>
<dbReference type="PROSITE" id="PS50977">
    <property type="entry name" value="HTH_TETR_2"/>
    <property type="match status" value="1"/>
</dbReference>
<evidence type="ECO:0000256" key="2">
    <source>
        <dbReference type="ARBA" id="ARBA00023125"/>
    </source>
</evidence>
<evidence type="ECO:0000256" key="3">
    <source>
        <dbReference type="ARBA" id="ARBA00023163"/>
    </source>
</evidence>
<keyword evidence="6" id="KW-0614">Plasmid</keyword>
<accession>G8XGK6</accession>
<dbReference type="OrthoDB" id="9795011at2"/>
<evidence type="ECO:0000256" key="4">
    <source>
        <dbReference type="PROSITE-ProRule" id="PRU00335"/>
    </source>
</evidence>
<dbReference type="Pfam" id="PF21597">
    <property type="entry name" value="TetR_C_43"/>
    <property type="match status" value="1"/>
</dbReference>
<evidence type="ECO:0000313" key="7">
    <source>
        <dbReference type="Proteomes" id="UP000007842"/>
    </source>
</evidence>
<proteinExistence type="predicted"/>
<keyword evidence="1" id="KW-0805">Transcription regulation</keyword>
<dbReference type="SUPFAM" id="SSF48498">
    <property type="entry name" value="Tetracyclin repressor-like, C-terminal domain"/>
    <property type="match status" value="1"/>
</dbReference>
<organism evidence="6 7">
    <name type="scientific">Streptantibioticus cattleyicolor (strain ATCC 35852 / DSM 46488 / JCM 4925 / NBRC 14057 / NRRL 8057)</name>
    <name type="common">Streptomyces cattleya</name>
    <dbReference type="NCBI Taxonomy" id="1003195"/>
    <lineage>
        <taxon>Bacteria</taxon>
        <taxon>Bacillati</taxon>
        <taxon>Actinomycetota</taxon>
        <taxon>Actinomycetes</taxon>
        <taxon>Kitasatosporales</taxon>
        <taxon>Streptomycetaceae</taxon>
        <taxon>Streptantibioticus</taxon>
    </lineage>
</organism>
<evidence type="ECO:0000256" key="1">
    <source>
        <dbReference type="ARBA" id="ARBA00023015"/>
    </source>
</evidence>
<dbReference type="PRINTS" id="PR00455">
    <property type="entry name" value="HTHTETR"/>
</dbReference>